<protein>
    <recommendedName>
        <fullName evidence="3">GrpB family protein</fullName>
    </recommendedName>
</protein>
<dbReference type="InterPro" id="IPR007344">
    <property type="entry name" value="GrpB/CoaE"/>
</dbReference>
<dbReference type="PANTHER" id="PTHR34822:SF1">
    <property type="entry name" value="GRPB FAMILY PROTEIN"/>
    <property type="match status" value="1"/>
</dbReference>
<dbReference type="Pfam" id="PF04229">
    <property type="entry name" value="GrpB"/>
    <property type="match status" value="1"/>
</dbReference>
<dbReference type="PANTHER" id="PTHR34822">
    <property type="entry name" value="GRPB DOMAIN PROTEIN (AFU_ORTHOLOGUE AFUA_1G01530)"/>
    <property type="match status" value="1"/>
</dbReference>
<accession>A0A1V8NT89</accession>
<reference evidence="1 2" key="1">
    <citation type="submission" date="2017-03" db="EMBL/GenBank/DDBJ databases">
        <authorList>
            <person name="Afonso C.L."/>
            <person name="Miller P.J."/>
            <person name="Scott M.A."/>
            <person name="Spackman E."/>
            <person name="Goraichik I."/>
            <person name="Dimitrov K.M."/>
            <person name="Suarez D.L."/>
            <person name="Swayne D.E."/>
        </authorList>
    </citation>
    <scope>NUCLEOTIDE SEQUENCE [LARGE SCALE GENOMIC DNA]</scope>
    <source>
        <strain evidence="1 2">ATCC 51113</strain>
    </source>
</reference>
<evidence type="ECO:0000313" key="1">
    <source>
        <dbReference type="EMBL" id="OQM39624.1"/>
    </source>
</evidence>
<dbReference type="EMBL" id="NAEW01000019">
    <property type="protein sequence ID" value="OQM39624.1"/>
    <property type="molecule type" value="Genomic_DNA"/>
</dbReference>
<comment type="caution">
    <text evidence="1">The sequence shown here is derived from an EMBL/GenBank/DDBJ whole genome shotgun (WGS) entry which is preliminary data.</text>
</comment>
<evidence type="ECO:0000313" key="2">
    <source>
        <dbReference type="Proteomes" id="UP000192573"/>
    </source>
</evidence>
<sequence>MRTLIVVPYDKQWPLMFDSESLLIQALLGEVVKGVHHIGSTSVPGLAAKPVIDILLEVAGVNELDKYHSAMTRAGYIARGENGIRGRRYFIKGGDKRSHQVHTFAAGDMQVVKHLAFRDYLIKNREEAERYAEIKRAAALASQNDAQRYSELKAGFIEHHLHLALVGFEG</sequence>
<dbReference type="SUPFAM" id="SSF81301">
    <property type="entry name" value="Nucleotidyltransferase"/>
    <property type="match status" value="1"/>
</dbReference>
<evidence type="ECO:0008006" key="3">
    <source>
        <dbReference type="Google" id="ProtNLM"/>
    </source>
</evidence>
<dbReference type="RefSeq" id="WP_080860461.1">
    <property type="nucleotide sequence ID" value="NZ_CP077405.1"/>
</dbReference>
<dbReference type="AlphaFoldDB" id="A0A1V8NT89"/>
<dbReference type="Gene3D" id="3.30.460.10">
    <property type="entry name" value="Beta Polymerase, domain 2"/>
    <property type="match status" value="1"/>
</dbReference>
<dbReference type="InterPro" id="IPR043519">
    <property type="entry name" value="NT_sf"/>
</dbReference>
<gene>
    <name evidence="1" type="ORF">BZK42_23615</name>
</gene>
<dbReference type="Proteomes" id="UP000192573">
    <property type="component" value="Unassembled WGS sequence"/>
</dbReference>
<proteinExistence type="predicted"/>
<organism evidence="1 2">
    <name type="scientific">Citrobacter braakii</name>
    <dbReference type="NCBI Taxonomy" id="57706"/>
    <lineage>
        <taxon>Bacteria</taxon>
        <taxon>Pseudomonadati</taxon>
        <taxon>Pseudomonadota</taxon>
        <taxon>Gammaproteobacteria</taxon>
        <taxon>Enterobacterales</taxon>
        <taxon>Enterobacteriaceae</taxon>
        <taxon>Citrobacter</taxon>
        <taxon>Citrobacter freundii complex</taxon>
    </lineage>
</organism>
<name>A0A1V8NT89_CITBR</name>